<feature type="domain" description="Transcriptional regulator LacI/GalR-like sensor" evidence="4">
    <location>
        <begin position="101"/>
        <end position="265"/>
    </location>
</feature>
<evidence type="ECO:0000313" key="5">
    <source>
        <dbReference type="EMBL" id="GBC97995.1"/>
    </source>
</evidence>
<protein>
    <submittedName>
        <fullName evidence="5">HTH-type transcriptional repressor CytR</fullName>
    </submittedName>
</protein>
<dbReference type="PANTHER" id="PTHR30146">
    <property type="entry name" value="LACI-RELATED TRANSCRIPTIONAL REPRESSOR"/>
    <property type="match status" value="1"/>
</dbReference>
<dbReference type="PANTHER" id="PTHR30146:SF109">
    <property type="entry name" value="HTH-TYPE TRANSCRIPTIONAL REGULATOR GALS"/>
    <property type="match status" value="1"/>
</dbReference>
<sequence>MNQTQDNIYWGPLLRGISCAAADLEIRLLFHYCPPDHIGDFVKTTRVDGVIALAPYVAHEPFLRAMWQARIPFVATSCSFSDENLPCVDTDNFAGVRQALEHLWSLGHRQIAIVNLALSGCDPLRRWEAFQQFMDEKGMLLKPYWAILHPAFPCGSPETAVQWMSHLLSHISLPTAIFGATYDMALITLQALRRCGVTVPQEVSLVGFDDPASAAFLDPPLTTVRQPVEQLGRRAVQKLYESLQKGVRPEGTELLQPELVVRLSTAPPKEEATPNDLA</sequence>
<dbReference type="InterPro" id="IPR046335">
    <property type="entry name" value="LacI/GalR-like_sensor"/>
</dbReference>
<name>A0A2H5XA09_9BACT</name>
<evidence type="ECO:0000256" key="3">
    <source>
        <dbReference type="ARBA" id="ARBA00023163"/>
    </source>
</evidence>
<dbReference type="InterPro" id="IPR028082">
    <property type="entry name" value="Peripla_BP_I"/>
</dbReference>
<dbReference type="Gene3D" id="3.40.50.2300">
    <property type="match status" value="2"/>
</dbReference>
<dbReference type="CDD" id="cd06267">
    <property type="entry name" value="PBP1_LacI_sugar_binding-like"/>
    <property type="match status" value="1"/>
</dbReference>
<evidence type="ECO:0000313" key="6">
    <source>
        <dbReference type="Proteomes" id="UP000236173"/>
    </source>
</evidence>
<dbReference type="EMBL" id="BEHT01000005">
    <property type="protein sequence ID" value="GBC97995.1"/>
    <property type="molecule type" value="Genomic_DNA"/>
</dbReference>
<proteinExistence type="predicted"/>
<keyword evidence="2" id="KW-0238">DNA-binding</keyword>
<evidence type="ECO:0000259" key="4">
    <source>
        <dbReference type="Pfam" id="PF13377"/>
    </source>
</evidence>
<dbReference type="GO" id="GO:0000976">
    <property type="term" value="F:transcription cis-regulatory region binding"/>
    <property type="evidence" value="ECO:0007669"/>
    <property type="project" value="TreeGrafter"/>
</dbReference>
<keyword evidence="1" id="KW-0805">Transcription regulation</keyword>
<reference evidence="6" key="1">
    <citation type="submission" date="2017-09" db="EMBL/GenBank/DDBJ databases">
        <title>Metaegenomics of thermophilic ammonia-oxidizing enrichment culture.</title>
        <authorList>
            <person name="Kato S."/>
            <person name="Suzuki K."/>
        </authorList>
    </citation>
    <scope>NUCLEOTIDE SEQUENCE [LARGE SCALE GENOMIC DNA]</scope>
</reference>
<organism evidence="5 6">
    <name type="scientific">Candidatus Fervidibacter japonicus</name>
    <dbReference type="NCBI Taxonomy" id="2035412"/>
    <lineage>
        <taxon>Bacteria</taxon>
        <taxon>Candidatus Fervidibacterota</taxon>
        <taxon>Candidatus Fervidibacter</taxon>
    </lineage>
</organism>
<dbReference type="Proteomes" id="UP000236173">
    <property type="component" value="Unassembled WGS sequence"/>
</dbReference>
<dbReference type="GO" id="GO:0003700">
    <property type="term" value="F:DNA-binding transcription factor activity"/>
    <property type="evidence" value="ECO:0007669"/>
    <property type="project" value="TreeGrafter"/>
</dbReference>
<keyword evidence="3" id="KW-0804">Transcription</keyword>
<dbReference type="Pfam" id="PF13377">
    <property type="entry name" value="Peripla_BP_3"/>
    <property type="match status" value="1"/>
</dbReference>
<accession>A0A2H5XA09</accession>
<evidence type="ECO:0000256" key="2">
    <source>
        <dbReference type="ARBA" id="ARBA00023125"/>
    </source>
</evidence>
<gene>
    <name evidence="5" type="primary">cytR_1</name>
    <name evidence="5" type="ORF">HRbin17_00490</name>
</gene>
<comment type="caution">
    <text evidence="5">The sequence shown here is derived from an EMBL/GenBank/DDBJ whole genome shotgun (WGS) entry which is preliminary data.</text>
</comment>
<dbReference type="SUPFAM" id="SSF53822">
    <property type="entry name" value="Periplasmic binding protein-like I"/>
    <property type="match status" value="1"/>
</dbReference>
<evidence type="ECO:0000256" key="1">
    <source>
        <dbReference type="ARBA" id="ARBA00023015"/>
    </source>
</evidence>
<dbReference type="AlphaFoldDB" id="A0A2H5XA09"/>